<proteinExistence type="predicted"/>
<feature type="compositionally biased region" description="Low complexity" evidence="1">
    <location>
        <begin position="398"/>
        <end position="410"/>
    </location>
</feature>
<dbReference type="GO" id="GO:0003677">
    <property type="term" value="F:DNA binding"/>
    <property type="evidence" value="ECO:0007669"/>
    <property type="project" value="UniProtKB-KW"/>
</dbReference>
<feature type="region of interest" description="Disordered" evidence="1">
    <location>
        <begin position="1"/>
        <end position="64"/>
    </location>
</feature>
<dbReference type="PANTHER" id="PTHR21180:SF32">
    <property type="entry name" value="ENDONUCLEASE_EXONUCLEASE_PHOSPHATASE FAMILY DOMAIN-CONTAINING PROTEIN 1"/>
    <property type="match status" value="1"/>
</dbReference>
<evidence type="ECO:0000313" key="5">
    <source>
        <dbReference type="Proteomes" id="UP000263094"/>
    </source>
</evidence>
<reference evidence="4 5" key="1">
    <citation type="submission" date="2018-08" db="EMBL/GenBank/DDBJ databases">
        <title>Isolation, diversity and antifungal activity of Actinobacteria from wheat.</title>
        <authorList>
            <person name="Han C."/>
        </authorList>
    </citation>
    <scope>NUCLEOTIDE SEQUENCE [LARGE SCALE GENOMIC DNA]</scope>
    <source>
        <strain evidence="4 5">NEAU-YY421</strain>
    </source>
</reference>
<feature type="compositionally biased region" description="Basic and acidic residues" evidence="1">
    <location>
        <begin position="388"/>
        <end position="397"/>
    </location>
</feature>
<dbReference type="SUPFAM" id="SSF47781">
    <property type="entry name" value="RuvA domain 2-like"/>
    <property type="match status" value="1"/>
</dbReference>
<keyword evidence="2" id="KW-1133">Transmembrane helix</keyword>
<dbReference type="GO" id="GO:0015627">
    <property type="term" value="C:type II protein secretion system complex"/>
    <property type="evidence" value="ECO:0007669"/>
    <property type="project" value="TreeGrafter"/>
</dbReference>
<feature type="compositionally biased region" description="Low complexity" evidence="1">
    <location>
        <begin position="476"/>
        <end position="498"/>
    </location>
</feature>
<dbReference type="InterPro" id="IPR010994">
    <property type="entry name" value="RuvA_2-like"/>
</dbReference>
<dbReference type="InterPro" id="IPR003583">
    <property type="entry name" value="Hlx-hairpin-Hlx_DNA-bd_motif"/>
</dbReference>
<feature type="region of interest" description="Disordered" evidence="1">
    <location>
        <begin position="117"/>
        <end position="238"/>
    </location>
</feature>
<feature type="compositionally biased region" description="Gly residues" evidence="1">
    <location>
        <begin position="31"/>
        <end position="49"/>
    </location>
</feature>
<dbReference type="OrthoDB" id="9758724at2"/>
<evidence type="ECO:0000259" key="3">
    <source>
        <dbReference type="SMART" id="SM00278"/>
    </source>
</evidence>
<feature type="compositionally biased region" description="Basic and acidic residues" evidence="1">
    <location>
        <begin position="158"/>
        <end position="169"/>
    </location>
</feature>
<dbReference type="AlphaFoldDB" id="A0A372M7R1"/>
<keyword evidence="2" id="KW-0812">Transmembrane</keyword>
<keyword evidence="4" id="KW-0238">DNA-binding</keyword>
<dbReference type="InterPro" id="IPR051675">
    <property type="entry name" value="Endo/Exo/Phosphatase_dom_1"/>
</dbReference>
<dbReference type="Pfam" id="PF12836">
    <property type="entry name" value="HHH_3"/>
    <property type="match status" value="1"/>
</dbReference>
<feature type="domain" description="Helix-hairpin-helix DNA-binding motif class 1" evidence="3">
    <location>
        <begin position="507"/>
        <end position="526"/>
    </location>
</feature>
<feature type="domain" description="Helix-hairpin-helix DNA-binding motif class 1" evidence="3">
    <location>
        <begin position="537"/>
        <end position="556"/>
    </location>
</feature>
<dbReference type="GO" id="GO:0006281">
    <property type="term" value="P:DNA repair"/>
    <property type="evidence" value="ECO:0007669"/>
    <property type="project" value="InterPro"/>
</dbReference>
<dbReference type="Gene3D" id="3.10.560.10">
    <property type="entry name" value="Outer membrane lipoprotein wza domain like"/>
    <property type="match status" value="1"/>
</dbReference>
<name>A0A372M7R1_9ACTN</name>
<evidence type="ECO:0000256" key="2">
    <source>
        <dbReference type="SAM" id="Phobius"/>
    </source>
</evidence>
<feature type="region of interest" description="Disordered" evidence="1">
    <location>
        <begin position="378"/>
        <end position="410"/>
    </location>
</feature>
<dbReference type="InterPro" id="IPR019554">
    <property type="entry name" value="Soluble_ligand-bd"/>
</dbReference>
<gene>
    <name evidence="4" type="ORF">DY218_09150</name>
</gene>
<dbReference type="PANTHER" id="PTHR21180">
    <property type="entry name" value="ENDONUCLEASE/EXONUCLEASE/PHOSPHATASE FAMILY DOMAIN-CONTAINING PROTEIN 1"/>
    <property type="match status" value="1"/>
</dbReference>
<feature type="compositionally biased region" description="Low complexity" evidence="1">
    <location>
        <begin position="125"/>
        <end position="135"/>
    </location>
</feature>
<sequence>MAIRSSTRSAARSSTRLRAEALFDQAPRGPAGTGAGPAGTGSGPVGTGAGPVRPSGSARPAGRVRRRVRVLPLWAAPDGDLQAARGGVQRGPRAGEGGVLDVRRVRRPSWAYAVSVEGGSPPAPAQAGSQGQAAAEVRAGRLVDSGTVKLRAGRRRRERVDGAGGEHRSAGGAAADSVGARSAPPRTGSGARPSLEALRQRALEGGRLPGALSGSGEVRTSDTVRLRPRRTTGAAAAGVGANGAARVEGVGPNGTLAMARVTHPGERVHAAPDIRTRDRGAVTMSRAAGAGTTARTGGAQKPEPAPVPVPVPIPPPVTEAEVAGGQEAVRGRWAVAVRERLPLWLQLRCGFERRGLVALVVVLVAVLAFGVHHFWTGRPQPVRPPEAVGDRADDPAASRRAPTGGAAGGVATPAGRVVVDIGGKVRRPGVRRLPQGSRVEDALRAAGGVRKGADTTGLNRARVLIDGEQVIVGAPPDAAASGASSGAQGTPGAQPGGAISLNSATPEQLETLPGVGPVLAQHIVDYRTEHGGFRSVDELREVNGIGDKRFADLRDAVGP</sequence>
<evidence type="ECO:0000313" key="4">
    <source>
        <dbReference type="EMBL" id="RFU86988.1"/>
    </source>
</evidence>
<feature type="transmembrane region" description="Helical" evidence="2">
    <location>
        <begin position="356"/>
        <end position="375"/>
    </location>
</feature>
<accession>A0A372M7R1</accession>
<comment type="caution">
    <text evidence="4">The sequence shown here is derived from an EMBL/GenBank/DDBJ whole genome shotgun (WGS) entry which is preliminary data.</text>
</comment>
<protein>
    <submittedName>
        <fullName evidence="4">ComEA family DNA-binding protein</fullName>
    </submittedName>
</protein>
<dbReference type="Proteomes" id="UP000263094">
    <property type="component" value="Unassembled WGS sequence"/>
</dbReference>
<organism evidence="4 5">
    <name type="scientific">Streptomyces triticagri</name>
    <dbReference type="NCBI Taxonomy" id="2293568"/>
    <lineage>
        <taxon>Bacteria</taxon>
        <taxon>Bacillati</taxon>
        <taxon>Actinomycetota</taxon>
        <taxon>Actinomycetes</taxon>
        <taxon>Kitasatosporales</taxon>
        <taxon>Streptomycetaceae</taxon>
        <taxon>Streptomyces</taxon>
    </lineage>
</organism>
<dbReference type="Pfam" id="PF10531">
    <property type="entry name" value="SLBB"/>
    <property type="match status" value="1"/>
</dbReference>
<evidence type="ECO:0000256" key="1">
    <source>
        <dbReference type="SAM" id="MobiDB-lite"/>
    </source>
</evidence>
<feature type="region of interest" description="Disordered" evidence="1">
    <location>
        <begin position="476"/>
        <end position="501"/>
    </location>
</feature>
<dbReference type="Gene3D" id="1.10.150.320">
    <property type="entry name" value="Photosystem II 12 kDa extrinsic protein"/>
    <property type="match status" value="1"/>
</dbReference>
<feature type="compositionally biased region" description="Low complexity" evidence="1">
    <location>
        <begin position="1"/>
        <end position="30"/>
    </location>
</feature>
<dbReference type="GO" id="GO:0015628">
    <property type="term" value="P:protein secretion by the type II secretion system"/>
    <property type="evidence" value="ECO:0007669"/>
    <property type="project" value="TreeGrafter"/>
</dbReference>
<dbReference type="EMBL" id="QUAK01000049">
    <property type="protein sequence ID" value="RFU86988.1"/>
    <property type="molecule type" value="Genomic_DNA"/>
</dbReference>
<keyword evidence="5" id="KW-1185">Reference proteome</keyword>
<keyword evidence="2" id="KW-0472">Membrane</keyword>
<feature type="compositionally biased region" description="Low complexity" evidence="1">
    <location>
        <begin position="170"/>
        <end position="183"/>
    </location>
</feature>
<dbReference type="SMART" id="SM00278">
    <property type="entry name" value="HhH1"/>
    <property type="match status" value="2"/>
</dbReference>